<dbReference type="PANTHER" id="PTHR11205">
    <property type="entry name" value="RIBOSOMAL PROTEIN S7"/>
    <property type="match status" value="1"/>
</dbReference>
<comment type="caution">
    <text evidence="8">The sequence shown here is derived from an EMBL/GenBank/DDBJ whole genome shotgun (WGS) entry which is preliminary data.</text>
</comment>
<comment type="function">
    <text evidence="6">One of the primary rRNA binding proteins, it binds directly to 16S rRNA where it nucleates assembly of the head domain of the 30S subunit. Is located at the subunit interface close to the decoding center, probably blocks exit of the E-site tRNA.</text>
</comment>
<sequence>MPRKGLRPRDRRPQPAPDYKYNSVLVARFINKLNFEGKTATATRILDDAMAIIAEKTNENALEVFNKCIENVRPLVEVKARRVGGANYQVPTEVKPLRSTSLAMRWLIGAAQSRKGRPMAEKLAEEIILGSKKEGTAFKKREDVHKMAEANRAFAHFKW</sequence>
<organism evidence="8 9">
    <name type="scientific">Candidatus Avelusimicrobium gallicola</name>
    <dbReference type="NCBI Taxonomy" id="2562704"/>
    <lineage>
        <taxon>Bacteria</taxon>
        <taxon>Pseudomonadati</taxon>
        <taxon>Elusimicrobiota</taxon>
        <taxon>Elusimicrobia</taxon>
        <taxon>Elusimicrobiales</taxon>
        <taxon>Elusimicrobiaceae</taxon>
        <taxon>Candidatus Avelusimicrobium</taxon>
    </lineage>
</organism>
<protein>
    <recommendedName>
        <fullName evidence="6">Small ribosomal subunit protein uS7</fullName>
    </recommendedName>
</protein>
<reference evidence="8" key="1">
    <citation type="submission" date="2019-04" db="EMBL/GenBank/DDBJ databases">
        <title>Evolution of Biomass-Degrading Anaerobic Consortia Revealed by Metagenomics.</title>
        <authorList>
            <person name="Peng X."/>
        </authorList>
    </citation>
    <scope>NUCLEOTIDE SEQUENCE</scope>
    <source>
        <strain evidence="8">SIG66</strain>
    </source>
</reference>
<keyword evidence="6" id="KW-0820">tRNA-binding</keyword>
<name>A0A928HDS5_9BACT</name>
<dbReference type="Gene3D" id="1.10.455.10">
    <property type="entry name" value="Ribosomal protein S7 domain"/>
    <property type="match status" value="1"/>
</dbReference>
<keyword evidence="4 6" id="KW-0689">Ribosomal protein</keyword>
<dbReference type="HAMAP" id="MF_00480_B">
    <property type="entry name" value="Ribosomal_uS7_B"/>
    <property type="match status" value="1"/>
</dbReference>
<dbReference type="GO" id="GO:0019843">
    <property type="term" value="F:rRNA binding"/>
    <property type="evidence" value="ECO:0007669"/>
    <property type="project" value="UniProtKB-UniRule"/>
</dbReference>
<dbReference type="AlphaFoldDB" id="A0A928HDS5"/>
<dbReference type="GO" id="GO:0000049">
    <property type="term" value="F:tRNA binding"/>
    <property type="evidence" value="ECO:0007669"/>
    <property type="project" value="UniProtKB-UniRule"/>
</dbReference>
<dbReference type="InterPro" id="IPR036823">
    <property type="entry name" value="Ribosomal_uS7_dom_sf"/>
</dbReference>
<evidence type="ECO:0000313" key="9">
    <source>
        <dbReference type="Proteomes" id="UP000725649"/>
    </source>
</evidence>
<evidence type="ECO:0000313" key="8">
    <source>
        <dbReference type="EMBL" id="MBE6420759.1"/>
    </source>
</evidence>
<gene>
    <name evidence="6 8" type="primary">rpsG</name>
    <name evidence="8" type="ORF">E7027_01235</name>
</gene>
<dbReference type="Pfam" id="PF00177">
    <property type="entry name" value="Ribosomal_S7"/>
    <property type="match status" value="1"/>
</dbReference>
<dbReference type="GO" id="GO:0015935">
    <property type="term" value="C:small ribosomal subunit"/>
    <property type="evidence" value="ECO:0007669"/>
    <property type="project" value="InterPro"/>
</dbReference>
<dbReference type="PIRSF" id="PIRSF002122">
    <property type="entry name" value="RPS7p_RPS7a_RPS5e_RPS7o"/>
    <property type="match status" value="1"/>
</dbReference>
<keyword evidence="2 6" id="KW-0699">rRNA-binding</keyword>
<dbReference type="GO" id="GO:0003735">
    <property type="term" value="F:structural constituent of ribosome"/>
    <property type="evidence" value="ECO:0007669"/>
    <property type="project" value="InterPro"/>
</dbReference>
<feature type="domain" description="Small ribosomal subunit protein uS7" evidence="7">
    <location>
        <begin position="12"/>
        <end position="152"/>
    </location>
</feature>
<dbReference type="InterPro" id="IPR005717">
    <property type="entry name" value="Ribosomal_uS7_bac/org-type"/>
</dbReference>
<dbReference type="EMBL" id="SUVG01000002">
    <property type="protein sequence ID" value="MBE6420759.1"/>
    <property type="molecule type" value="Genomic_DNA"/>
</dbReference>
<evidence type="ECO:0000256" key="5">
    <source>
        <dbReference type="ARBA" id="ARBA00023274"/>
    </source>
</evidence>
<evidence type="ECO:0000256" key="3">
    <source>
        <dbReference type="ARBA" id="ARBA00022884"/>
    </source>
</evidence>
<evidence type="ECO:0000256" key="1">
    <source>
        <dbReference type="ARBA" id="ARBA00007151"/>
    </source>
</evidence>
<dbReference type="InterPro" id="IPR023798">
    <property type="entry name" value="Ribosomal_uS7_dom"/>
</dbReference>
<dbReference type="GO" id="GO:0006412">
    <property type="term" value="P:translation"/>
    <property type="evidence" value="ECO:0007669"/>
    <property type="project" value="UniProtKB-UniRule"/>
</dbReference>
<comment type="subunit">
    <text evidence="6">Part of the 30S ribosomal subunit. Contacts proteins S9 and S11.</text>
</comment>
<evidence type="ECO:0000256" key="6">
    <source>
        <dbReference type="HAMAP-Rule" id="MF_00480"/>
    </source>
</evidence>
<proteinExistence type="inferred from homology"/>
<keyword evidence="5 6" id="KW-0687">Ribonucleoprotein</keyword>
<comment type="similarity">
    <text evidence="1 6">Belongs to the universal ribosomal protein uS7 family.</text>
</comment>
<dbReference type="CDD" id="cd14869">
    <property type="entry name" value="uS7_Bacteria"/>
    <property type="match status" value="1"/>
</dbReference>
<accession>A0A928HDS5</accession>
<dbReference type="InterPro" id="IPR000235">
    <property type="entry name" value="Ribosomal_uS7"/>
</dbReference>
<evidence type="ECO:0000256" key="2">
    <source>
        <dbReference type="ARBA" id="ARBA00022730"/>
    </source>
</evidence>
<keyword evidence="3 6" id="KW-0694">RNA-binding</keyword>
<evidence type="ECO:0000256" key="4">
    <source>
        <dbReference type="ARBA" id="ARBA00022980"/>
    </source>
</evidence>
<dbReference type="Proteomes" id="UP000725649">
    <property type="component" value="Unassembled WGS sequence"/>
</dbReference>
<dbReference type="NCBIfam" id="TIGR01029">
    <property type="entry name" value="rpsG_bact"/>
    <property type="match status" value="1"/>
</dbReference>
<dbReference type="FunFam" id="1.10.455.10:FF:000001">
    <property type="entry name" value="30S ribosomal protein S7"/>
    <property type="match status" value="1"/>
</dbReference>
<evidence type="ECO:0000259" key="7">
    <source>
        <dbReference type="Pfam" id="PF00177"/>
    </source>
</evidence>
<dbReference type="SUPFAM" id="SSF47973">
    <property type="entry name" value="Ribosomal protein S7"/>
    <property type="match status" value="1"/>
</dbReference>